<dbReference type="InterPro" id="IPR029068">
    <property type="entry name" value="Glyas_Bleomycin-R_OHBP_Dase"/>
</dbReference>
<dbReference type="EMBL" id="PIOD01000006">
    <property type="protein sequence ID" value="RDW19810.1"/>
    <property type="molecule type" value="Genomic_DNA"/>
</dbReference>
<feature type="domain" description="VOC" evidence="1">
    <location>
        <begin position="7"/>
        <end position="121"/>
    </location>
</feature>
<evidence type="ECO:0000313" key="2">
    <source>
        <dbReference type="EMBL" id="RDW19810.1"/>
    </source>
</evidence>
<comment type="caution">
    <text evidence="2">The sequence shown here is derived from an EMBL/GenBank/DDBJ whole genome shotgun (WGS) entry which is preliminary data.</text>
</comment>
<dbReference type="OrthoDB" id="9813630at2"/>
<reference evidence="3" key="1">
    <citation type="submission" date="2017-11" db="EMBL/GenBank/DDBJ databases">
        <authorList>
            <person name="Zhu W."/>
        </authorList>
    </citation>
    <scope>NUCLEOTIDE SEQUENCE [LARGE SCALE GENOMIC DNA]</scope>
    <source>
        <strain evidence="3">CAU 1051</strain>
    </source>
</reference>
<dbReference type="PROSITE" id="PS51819">
    <property type="entry name" value="VOC"/>
    <property type="match status" value="1"/>
</dbReference>
<protein>
    <submittedName>
        <fullName evidence="2">Glyoxalase</fullName>
    </submittedName>
</protein>
<dbReference type="InterPro" id="IPR004360">
    <property type="entry name" value="Glyas_Fos-R_dOase_dom"/>
</dbReference>
<dbReference type="PANTHER" id="PTHR39175">
    <property type="entry name" value="FAMILY PROTEIN, PUTATIVE (AFU_ORTHOLOGUE AFUA_3G15060)-RELATED"/>
    <property type="match status" value="1"/>
</dbReference>
<dbReference type="PANTHER" id="PTHR39175:SF1">
    <property type="entry name" value="FAMILY PROTEIN, PUTATIVE (AFU_ORTHOLOGUE AFUA_3G15060)-RELATED"/>
    <property type="match status" value="1"/>
</dbReference>
<dbReference type="AlphaFoldDB" id="A0A3D8PUH5"/>
<dbReference type="Gene3D" id="3.10.180.10">
    <property type="entry name" value="2,3-Dihydroxybiphenyl 1,2-Dioxygenase, domain 1"/>
    <property type="match status" value="1"/>
</dbReference>
<organism evidence="2 3">
    <name type="scientific">Oceanobacillus chungangensis</name>
    <dbReference type="NCBI Taxonomy" id="1229152"/>
    <lineage>
        <taxon>Bacteria</taxon>
        <taxon>Bacillati</taxon>
        <taxon>Bacillota</taxon>
        <taxon>Bacilli</taxon>
        <taxon>Bacillales</taxon>
        <taxon>Bacillaceae</taxon>
        <taxon>Oceanobacillus</taxon>
    </lineage>
</organism>
<dbReference type="InterPro" id="IPR037523">
    <property type="entry name" value="VOC_core"/>
</dbReference>
<keyword evidence="3" id="KW-1185">Reference proteome</keyword>
<dbReference type="Pfam" id="PF00903">
    <property type="entry name" value="Glyoxalase"/>
    <property type="match status" value="1"/>
</dbReference>
<evidence type="ECO:0000313" key="3">
    <source>
        <dbReference type="Proteomes" id="UP000256520"/>
    </source>
</evidence>
<name>A0A3D8PUH5_9BACI</name>
<dbReference type="RefSeq" id="WP_115749158.1">
    <property type="nucleotide sequence ID" value="NZ_PIOD01000006.1"/>
</dbReference>
<evidence type="ECO:0000259" key="1">
    <source>
        <dbReference type="PROSITE" id="PS51819"/>
    </source>
</evidence>
<accession>A0A3D8PUH5</accession>
<proteinExistence type="predicted"/>
<sequence>MVFQFESIDHVQLAAPVGSEETAREFYRGLLGFQEVQKPASLQKNGGVWFQAGQIQLHIGIDEPFDPAKKAHPAFRVKNLQELKLYLSTKGVKYTEDDKLPNASRIYINDPFGNRLEFLEWQN</sequence>
<gene>
    <name evidence="2" type="ORF">CWR45_07020</name>
</gene>
<dbReference type="SUPFAM" id="SSF54593">
    <property type="entry name" value="Glyoxalase/Bleomycin resistance protein/Dihydroxybiphenyl dioxygenase"/>
    <property type="match status" value="1"/>
</dbReference>
<dbReference type="Proteomes" id="UP000256520">
    <property type="component" value="Unassembled WGS sequence"/>
</dbReference>